<keyword evidence="4" id="KW-1185">Reference proteome</keyword>
<dbReference type="PANTHER" id="PTHR33744">
    <property type="entry name" value="CARBOHYDRATE DIACID REGULATOR"/>
    <property type="match status" value="1"/>
</dbReference>
<comment type="similarity">
    <text evidence="1">Belongs to the CdaR family.</text>
</comment>
<dbReference type="InterPro" id="IPR000160">
    <property type="entry name" value="GGDEF_dom"/>
</dbReference>
<dbReference type="InterPro" id="IPR029016">
    <property type="entry name" value="GAF-like_dom_sf"/>
</dbReference>
<comment type="caution">
    <text evidence="3">The sequence shown here is derived from an EMBL/GenBank/DDBJ whole genome shotgun (WGS) entry which is preliminary data.</text>
</comment>
<evidence type="ECO:0000313" key="4">
    <source>
        <dbReference type="Proteomes" id="UP001154312"/>
    </source>
</evidence>
<dbReference type="Gene3D" id="1.10.10.2840">
    <property type="entry name" value="PucR C-terminal helix-turn-helix domain"/>
    <property type="match status" value="1"/>
</dbReference>
<dbReference type="InterPro" id="IPR042070">
    <property type="entry name" value="PucR_C-HTH_sf"/>
</dbReference>
<dbReference type="PANTHER" id="PTHR33744:SF1">
    <property type="entry name" value="DNA-BINDING TRANSCRIPTIONAL ACTIVATOR ADER"/>
    <property type="match status" value="1"/>
</dbReference>
<evidence type="ECO:0000256" key="1">
    <source>
        <dbReference type="ARBA" id="ARBA00006754"/>
    </source>
</evidence>
<dbReference type="InterPro" id="IPR025736">
    <property type="entry name" value="PucR_C-HTH_dom"/>
</dbReference>
<dbReference type="PROSITE" id="PS50887">
    <property type="entry name" value="GGDEF"/>
    <property type="match status" value="1"/>
</dbReference>
<name>A0A9X4JV41_9FIRM</name>
<dbReference type="InterPro" id="IPR051448">
    <property type="entry name" value="CdaR-like_regulators"/>
</dbReference>
<dbReference type="SUPFAM" id="SSF55073">
    <property type="entry name" value="Nucleotide cyclase"/>
    <property type="match status" value="1"/>
</dbReference>
<dbReference type="RefSeq" id="WP_277441984.1">
    <property type="nucleotide sequence ID" value="NZ_JAKOAV010000001.1"/>
</dbReference>
<dbReference type="Pfam" id="PF13556">
    <property type="entry name" value="HTH_30"/>
    <property type="match status" value="1"/>
</dbReference>
<dbReference type="InterPro" id="IPR041522">
    <property type="entry name" value="CdaR_GGDEF"/>
</dbReference>
<organism evidence="3 4">
    <name type="scientific">Pelotomaculum isophthalicicum JI</name>
    <dbReference type="NCBI Taxonomy" id="947010"/>
    <lineage>
        <taxon>Bacteria</taxon>
        <taxon>Bacillati</taxon>
        <taxon>Bacillota</taxon>
        <taxon>Clostridia</taxon>
        <taxon>Eubacteriales</taxon>
        <taxon>Desulfotomaculaceae</taxon>
        <taxon>Pelotomaculum</taxon>
    </lineage>
</organism>
<dbReference type="Proteomes" id="UP001154312">
    <property type="component" value="Unassembled WGS sequence"/>
</dbReference>
<feature type="domain" description="GGDEF" evidence="2">
    <location>
        <begin position="205"/>
        <end position="339"/>
    </location>
</feature>
<dbReference type="Gene3D" id="3.30.450.40">
    <property type="match status" value="1"/>
</dbReference>
<dbReference type="InterPro" id="IPR029787">
    <property type="entry name" value="Nucleotide_cyclase"/>
</dbReference>
<dbReference type="EMBL" id="JAKOAV010000001">
    <property type="protein sequence ID" value="MDF9406838.1"/>
    <property type="molecule type" value="Genomic_DNA"/>
</dbReference>
<proteinExistence type="inferred from homology"/>
<gene>
    <name evidence="3" type="ORF">L7E55_00440</name>
</gene>
<sequence>MNQEEVNLQAQNEILKQSVAIHEQLTRMVLNGEDMSTIACTAGKIIGGTVIVEDQFFRPYAYFSPTMTTEKEQAAQASFSARDIFSDLRHRHLATTLIQEKRSVLLPAESAKKPFSRLIYPITVSQEILGYVTILKTSCELTELDQMTLECMVTVFALKMMQDRAVAEVETRFKGDFVDELIAGNFNSEVSIIERARYIGYNLNQPHQVMVINIDNFMRLFEQHGQDKKQFLHFKKQLCEAVSLALDVYSRRGMITAKSDNFIVLTALEENEIPSGTVDLAQNIQMRINRQFSHVTVSIGIGRICYSPRDFYLSYQEAQRALKVIKGLNQNNVVISFDRLGILGLLFNAANQQDLLVFMQEQLGELLKYDARHKSQLVETLHFYFSCDGNVQNAARAAAVTPSGFKYRIGKICEIGGFSLKEPNKRFDLEMALKIWCITKACENRENITGVTL</sequence>
<protein>
    <submittedName>
        <fullName evidence="3">Helix-turn-helix domain-containing protein</fullName>
    </submittedName>
</protein>
<evidence type="ECO:0000259" key="2">
    <source>
        <dbReference type="PROSITE" id="PS50887"/>
    </source>
</evidence>
<accession>A0A9X4JV41</accession>
<reference evidence="3" key="1">
    <citation type="submission" date="2022-02" db="EMBL/GenBank/DDBJ databases">
        <authorList>
            <person name="Leng L."/>
        </authorList>
    </citation>
    <scope>NUCLEOTIDE SEQUENCE</scope>
    <source>
        <strain evidence="3">JI</strain>
    </source>
</reference>
<dbReference type="AlphaFoldDB" id="A0A9X4JV41"/>
<evidence type="ECO:0000313" key="3">
    <source>
        <dbReference type="EMBL" id="MDF9406838.1"/>
    </source>
</evidence>
<dbReference type="Pfam" id="PF17853">
    <property type="entry name" value="GGDEF_2"/>
    <property type="match status" value="1"/>
</dbReference>